<evidence type="ECO:0008006" key="2">
    <source>
        <dbReference type="Google" id="ProtNLM"/>
    </source>
</evidence>
<reference evidence="1" key="1">
    <citation type="journal article" date="2015" name="Nature">
        <title>Complex archaea that bridge the gap between prokaryotes and eukaryotes.</title>
        <authorList>
            <person name="Spang A."/>
            <person name="Saw J.H."/>
            <person name="Jorgensen S.L."/>
            <person name="Zaremba-Niedzwiedzka K."/>
            <person name="Martijn J."/>
            <person name="Lind A.E."/>
            <person name="van Eijk R."/>
            <person name="Schleper C."/>
            <person name="Guy L."/>
            <person name="Ettema T.J."/>
        </authorList>
    </citation>
    <scope>NUCLEOTIDE SEQUENCE</scope>
</reference>
<comment type="caution">
    <text evidence="1">The sequence shown here is derived from an EMBL/GenBank/DDBJ whole genome shotgun (WGS) entry which is preliminary data.</text>
</comment>
<dbReference type="PANTHER" id="PTHR37833:SF1">
    <property type="entry name" value="SIGNAL PEPTIDE PROTEIN"/>
    <property type="match status" value="1"/>
</dbReference>
<gene>
    <name evidence="1" type="ORF">LCGC14_2619150</name>
</gene>
<dbReference type="InterPro" id="IPR013783">
    <property type="entry name" value="Ig-like_fold"/>
</dbReference>
<dbReference type="EMBL" id="LAZR01044652">
    <property type="protein sequence ID" value="KKL04131.1"/>
    <property type="molecule type" value="Genomic_DNA"/>
</dbReference>
<dbReference type="PANTHER" id="PTHR37833">
    <property type="entry name" value="LIPOPROTEIN-RELATED"/>
    <property type="match status" value="1"/>
</dbReference>
<dbReference type="Pfam" id="PF07610">
    <property type="entry name" value="DUF1573"/>
    <property type="match status" value="1"/>
</dbReference>
<accession>A0A0F9CEK3</accession>
<sequence>MSKIHLKIFLFLMLTVGQSITSTELLKAETPLNDESTSVNISEQHPVIFFENADFNFGKIFKGQKVEYVYKFENRGKGILEISKVKTSCGCTAARLTNKIISPGKTGEIKATFNSGSFKGNVTKSITVLSNDPNSPKYKLTLSGEIIEEIIVKPRNINFGSIYLGTKIEKTTTIK</sequence>
<name>A0A0F9CEK3_9ZZZZ</name>
<dbReference type="InterPro" id="IPR011467">
    <property type="entry name" value="DUF1573"/>
</dbReference>
<evidence type="ECO:0000313" key="1">
    <source>
        <dbReference type="EMBL" id="KKL04131.1"/>
    </source>
</evidence>
<proteinExistence type="predicted"/>
<feature type="non-terminal residue" evidence="1">
    <location>
        <position position="175"/>
    </location>
</feature>
<dbReference type="Gene3D" id="2.60.40.10">
    <property type="entry name" value="Immunoglobulins"/>
    <property type="match status" value="1"/>
</dbReference>
<organism evidence="1">
    <name type="scientific">marine sediment metagenome</name>
    <dbReference type="NCBI Taxonomy" id="412755"/>
    <lineage>
        <taxon>unclassified sequences</taxon>
        <taxon>metagenomes</taxon>
        <taxon>ecological metagenomes</taxon>
    </lineage>
</organism>
<protein>
    <recommendedName>
        <fullName evidence="2">DUF1573 domain-containing protein</fullName>
    </recommendedName>
</protein>
<dbReference type="AlphaFoldDB" id="A0A0F9CEK3"/>